<keyword evidence="4" id="KW-1185">Reference proteome</keyword>
<dbReference type="GO" id="GO:0008236">
    <property type="term" value="F:serine-type peptidase activity"/>
    <property type="evidence" value="ECO:0007669"/>
    <property type="project" value="InterPro"/>
</dbReference>
<dbReference type="SUPFAM" id="SSF52096">
    <property type="entry name" value="ClpP/crotonase"/>
    <property type="match status" value="1"/>
</dbReference>
<reference evidence="3 4" key="1">
    <citation type="submission" date="2019-11" db="EMBL/GenBank/DDBJ databases">
        <title>Spirosoma endbachense sp. nov., isolated from a natural salt meadow.</title>
        <authorList>
            <person name="Rojas J."/>
            <person name="Ambika Manirajan B."/>
            <person name="Ratering S."/>
            <person name="Suarez C."/>
            <person name="Geissler-Plaum R."/>
            <person name="Schnell S."/>
        </authorList>
    </citation>
    <scope>NUCLEOTIDE SEQUENCE [LARGE SCALE GENOMIC DNA]</scope>
    <source>
        <strain evidence="3 4">I-24</strain>
    </source>
</reference>
<gene>
    <name evidence="3" type="ORF">GJR95_02705</name>
</gene>
<proteinExistence type="predicted"/>
<dbReference type="GO" id="GO:0006508">
    <property type="term" value="P:proteolysis"/>
    <property type="evidence" value="ECO:0007669"/>
    <property type="project" value="InterPro"/>
</dbReference>
<evidence type="ECO:0000259" key="2">
    <source>
        <dbReference type="Pfam" id="PF03572"/>
    </source>
</evidence>
<dbReference type="InterPro" id="IPR005151">
    <property type="entry name" value="Tail-specific_protease"/>
</dbReference>
<accession>A0A6P1VPV1</accession>
<feature type="domain" description="Tail specific protease" evidence="2">
    <location>
        <begin position="265"/>
        <end position="468"/>
    </location>
</feature>
<feature type="signal peptide" evidence="1">
    <location>
        <begin position="1"/>
        <end position="20"/>
    </location>
</feature>
<protein>
    <recommendedName>
        <fullName evidence="2">Tail specific protease domain-containing protein</fullName>
    </recommendedName>
</protein>
<organism evidence="3 4">
    <name type="scientific">Spirosoma endbachense</name>
    <dbReference type="NCBI Taxonomy" id="2666025"/>
    <lineage>
        <taxon>Bacteria</taxon>
        <taxon>Pseudomonadati</taxon>
        <taxon>Bacteroidota</taxon>
        <taxon>Cytophagia</taxon>
        <taxon>Cytophagales</taxon>
        <taxon>Cytophagaceae</taxon>
        <taxon>Spirosoma</taxon>
    </lineage>
</organism>
<feature type="chain" id="PRO_5026739971" description="Tail specific protease domain-containing protein" evidence="1">
    <location>
        <begin position="21"/>
        <end position="493"/>
    </location>
</feature>
<dbReference type="PANTHER" id="PTHR32060:SF22">
    <property type="entry name" value="CARBOXYL-TERMINAL-PROCESSING PEPTIDASE 3, CHLOROPLASTIC"/>
    <property type="match status" value="1"/>
</dbReference>
<keyword evidence="1" id="KW-0732">Signal</keyword>
<dbReference type="RefSeq" id="WP_162384422.1">
    <property type="nucleotide sequence ID" value="NZ_CP045997.1"/>
</dbReference>
<dbReference type="AlphaFoldDB" id="A0A6P1VPV1"/>
<evidence type="ECO:0000313" key="3">
    <source>
        <dbReference type="EMBL" id="QHV94000.1"/>
    </source>
</evidence>
<dbReference type="Pfam" id="PF03572">
    <property type="entry name" value="Peptidase_S41"/>
    <property type="match status" value="1"/>
</dbReference>
<evidence type="ECO:0000256" key="1">
    <source>
        <dbReference type="SAM" id="SignalP"/>
    </source>
</evidence>
<dbReference type="GO" id="GO:0004175">
    <property type="term" value="F:endopeptidase activity"/>
    <property type="evidence" value="ECO:0007669"/>
    <property type="project" value="TreeGrafter"/>
</dbReference>
<evidence type="ECO:0000313" key="4">
    <source>
        <dbReference type="Proteomes" id="UP000464577"/>
    </source>
</evidence>
<dbReference type="Gene3D" id="3.90.226.10">
    <property type="entry name" value="2-enoyl-CoA Hydratase, Chain A, domain 1"/>
    <property type="match status" value="1"/>
</dbReference>
<dbReference type="EMBL" id="CP045997">
    <property type="protein sequence ID" value="QHV94000.1"/>
    <property type="molecule type" value="Genomic_DNA"/>
</dbReference>
<name>A0A6P1VPV1_9BACT</name>
<dbReference type="Proteomes" id="UP000464577">
    <property type="component" value="Chromosome"/>
</dbReference>
<dbReference type="InterPro" id="IPR029045">
    <property type="entry name" value="ClpP/crotonase-like_dom_sf"/>
</dbReference>
<sequence length="493" mass="54609">MRKKSTFILLLILLNCQALIAQTGPETTKNEPVTKTLAIKELQSDFDLLRQSITEAHGSLYRFTDSLSLNRTFDQYRAKLGTVHTKLAFISLVSAMVAEPGDGHMRLEYDNATTAQIVSARMFPFRVMLTDNRLMVVYNETKEDTTIAPGMEIVSINGHKLAGLIALLLTKIPADGYIETGKRRKLERNFPQYYWLFADQSDNFTVTTKDANGQVISTNVSGVSASERIANRNTNTINQKMLTALAKLEGPKGNFSLTFPEGTSIASLRIRTFDDSRFMSELDSLFSLINTKNPTALIVDLRGNGGGVDEYGAALVSHFTNKSFRYFDRIWIRSIAPSFATWKPQTFEDLRQGTVRDVKGGYLVKPALHSGVGVQQPAAKPFTGKLIVLIDGGTFSTSADVVAILGEVNQPIFIGEETAGAREGNTSGLNALIKLPYSGLSLKIQMYGYWNALKKQNKGRGTRPTYKVVNSITDLLNSRDRQWERALILGQTH</sequence>
<dbReference type="PANTHER" id="PTHR32060">
    <property type="entry name" value="TAIL-SPECIFIC PROTEASE"/>
    <property type="match status" value="1"/>
</dbReference>
<dbReference type="KEGG" id="senf:GJR95_02705"/>